<dbReference type="SUPFAM" id="SSF50249">
    <property type="entry name" value="Nucleic acid-binding proteins"/>
    <property type="match status" value="1"/>
</dbReference>
<evidence type="ECO:0000313" key="3">
    <source>
        <dbReference type="Proteomes" id="UP000288812"/>
    </source>
</evidence>
<reference evidence="2 3" key="1">
    <citation type="submission" date="2018-11" db="EMBL/GenBank/DDBJ databases">
        <title>Genome sequencing and assembly of Anaerosphaera sp. nov., GS7-6-2.</title>
        <authorList>
            <person name="Rettenmaier R."/>
            <person name="Liebl W."/>
            <person name="Zverlov V."/>
        </authorList>
    </citation>
    <scope>NUCLEOTIDE SEQUENCE [LARGE SCALE GENOMIC DNA]</scope>
    <source>
        <strain evidence="2 3">GS7-6-2</strain>
    </source>
</reference>
<feature type="region of interest" description="Disordered" evidence="1">
    <location>
        <begin position="77"/>
        <end position="98"/>
    </location>
</feature>
<sequence>MILRRKLSMTKNPMKVITGKDTRWSYANVWEPKSINGGVPKFSVSLIIPKSDKKTIEAIKKAIQAAYKEGEAKLKGNSRSVPTLESIKTPLRDGDTERPDDEAYANSYFLNANSTTQPGIVDANVQPILTRSEVYSGVYGRASINFYAFNSNGNRGIACGLNNLQKIRDGELLGSRTSAEDDFADFVEDDDFLS</sequence>
<keyword evidence="3" id="KW-1185">Reference proteome</keyword>
<dbReference type="AlphaFoldDB" id="A0A437SAN0"/>
<dbReference type="InterPro" id="IPR022595">
    <property type="entry name" value="Enc34_ssDNA-bd"/>
</dbReference>
<dbReference type="Proteomes" id="UP000288812">
    <property type="component" value="Unassembled WGS sequence"/>
</dbReference>
<proteinExistence type="predicted"/>
<dbReference type="Pfam" id="PF10991">
    <property type="entry name" value="Enc34_ssDNA-bd"/>
    <property type="match status" value="1"/>
</dbReference>
<gene>
    <name evidence="2" type="ORF">EF514_01250</name>
</gene>
<evidence type="ECO:0000313" key="2">
    <source>
        <dbReference type="EMBL" id="RVU55867.1"/>
    </source>
</evidence>
<dbReference type="OrthoDB" id="9786575at2"/>
<accession>A0A437SAN0</accession>
<organism evidence="2 3">
    <name type="scientific">Anaerosphaera multitolerans</name>
    <dbReference type="NCBI Taxonomy" id="2487351"/>
    <lineage>
        <taxon>Bacteria</taxon>
        <taxon>Bacillati</taxon>
        <taxon>Bacillota</taxon>
        <taxon>Tissierellia</taxon>
        <taxon>Tissierellales</taxon>
        <taxon>Peptoniphilaceae</taxon>
        <taxon>Anaerosphaera</taxon>
    </lineage>
</organism>
<evidence type="ECO:0000256" key="1">
    <source>
        <dbReference type="SAM" id="MobiDB-lite"/>
    </source>
</evidence>
<name>A0A437SAN0_9FIRM</name>
<protein>
    <submittedName>
        <fullName evidence="2">DUF2815 family protein</fullName>
    </submittedName>
</protein>
<comment type="caution">
    <text evidence="2">The sequence shown here is derived from an EMBL/GenBank/DDBJ whole genome shotgun (WGS) entry which is preliminary data.</text>
</comment>
<dbReference type="EMBL" id="RLIH01000001">
    <property type="protein sequence ID" value="RVU55867.1"/>
    <property type="molecule type" value="Genomic_DNA"/>
</dbReference>
<dbReference type="InterPro" id="IPR012340">
    <property type="entry name" value="NA-bd_OB-fold"/>
</dbReference>
<dbReference type="Gene3D" id="2.40.50.140">
    <property type="entry name" value="Nucleic acid-binding proteins"/>
    <property type="match status" value="1"/>
</dbReference>